<gene>
    <name evidence="1" type="ORF">NM208_g8524</name>
</gene>
<proteinExistence type="predicted"/>
<protein>
    <submittedName>
        <fullName evidence="1">Uncharacterized protein</fullName>
    </submittedName>
</protein>
<name>A0ACC1S5A7_9HYPO</name>
<reference evidence="1" key="1">
    <citation type="submission" date="2022-08" db="EMBL/GenBank/DDBJ databases">
        <title>Genome Sequence of Fusarium decemcellulare.</title>
        <authorList>
            <person name="Buettner E."/>
        </authorList>
    </citation>
    <scope>NUCLEOTIDE SEQUENCE</scope>
    <source>
        <strain evidence="1">Babe19</strain>
    </source>
</reference>
<keyword evidence="2" id="KW-1185">Reference proteome</keyword>
<accession>A0ACC1S5A7</accession>
<comment type="caution">
    <text evidence="1">The sequence shown here is derived from an EMBL/GenBank/DDBJ whole genome shotgun (WGS) entry which is preliminary data.</text>
</comment>
<dbReference type="EMBL" id="JANRMS010000979">
    <property type="protein sequence ID" value="KAJ3532254.1"/>
    <property type="molecule type" value="Genomic_DNA"/>
</dbReference>
<sequence>MRVARWLLGRGPENSGLIIGNDASGKTTMLYKLKLGEIVTTIPTIGFNVETLEYADGGKITLWDVGGCDKIRPLIRHYMQPDRFLIFIQSCSDLHPDRIDFSIEYLRMGLQIMAEHGCQHMFIIFNKQDLLRPDKRDMIIKDLKTRFEGEIAPYAAKHEIKILDYPGLCAVSGEQLHAAMHEIRETLQQVKKPKQPDTKAQIAELEKGPSEEELLERVKKANAESVDAESFWASFMDGSLASWDHYTHLRAGFFVMHDCFARGWGLLECADEFMVHLNRLREGNPERFRNTAHKTMTIFWLHQIQIAAVNYQISKGLDKFPAREEYSEIAVSAPWLMNSGLWRSYYSKDMLFTPEARENWHLPDLQPLPTVTAQGQGDNEQSERQANDPDRLPRFAFSVVQRTLTSKLRRGGVVKQALEALHLSTMRLRASDPSVPPYSETQAYFWIQIIHAYLRSLETESSSKSTGFQGSVTALTFEAFKSLFDITGDEWKVYYSPSVWEGIPARMAFVNPDKKALPNVFGVPSLARIELARSQMVNAISHRFTKPSGLPPREELDFGAAILIDEAKLIPKEELNVVSHASLLRFLYKRLSASPATNGAKSSASLATAVALGLSSRLGMTQSMFWVQQVQICIAGTKGASTFEEFVSMNPQLAYEDLPLIYYSPQLWQSSEAREVLVPSDRQTLSSIVTERR</sequence>
<evidence type="ECO:0000313" key="2">
    <source>
        <dbReference type="Proteomes" id="UP001148629"/>
    </source>
</evidence>
<dbReference type="Proteomes" id="UP001148629">
    <property type="component" value="Unassembled WGS sequence"/>
</dbReference>
<evidence type="ECO:0000313" key="1">
    <source>
        <dbReference type="EMBL" id="KAJ3532254.1"/>
    </source>
</evidence>
<organism evidence="1 2">
    <name type="scientific">Fusarium decemcellulare</name>
    <dbReference type="NCBI Taxonomy" id="57161"/>
    <lineage>
        <taxon>Eukaryota</taxon>
        <taxon>Fungi</taxon>
        <taxon>Dikarya</taxon>
        <taxon>Ascomycota</taxon>
        <taxon>Pezizomycotina</taxon>
        <taxon>Sordariomycetes</taxon>
        <taxon>Hypocreomycetidae</taxon>
        <taxon>Hypocreales</taxon>
        <taxon>Nectriaceae</taxon>
        <taxon>Fusarium</taxon>
        <taxon>Fusarium decemcellulare species complex</taxon>
    </lineage>
</organism>